<dbReference type="AlphaFoldDB" id="A0A3S5BBH4"/>
<name>A0A3S5BBH4_9PLAT</name>
<protein>
    <submittedName>
        <fullName evidence="1">Uncharacterized protein</fullName>
    </submittedName>
</protein>
<reference evidence="1" key="1">
    <citation type="submission" date="2018-11" db="EMBL/GenBank/DDBJ databases">
        <authorList>
            <consortium name="Pathogen Informatics"/>
        </authorList>
    </citation>
    <scope>NUCLEOTIDE SEQUENCE</scope>
</reference>
<sequence length="115" mass="12415">MINQLPSRLTNSDLNNAEWDLHVENEITPGDNHHHSINASSLQQAPSRAILSFNIASGVAITRSTDPIYNEFFSGSVGGNSRLGLSDDTMVVVCNCGRPAIELTVRKEGPNQGLI</sequence>
<evidence type="ECO:0000313" key="2">
    <source>
        <dbReference type="Proteomes" id="UP000784294"/>
    </source>
</evidence>
<evidence type="ECO:0000313" key="1">
    <source>
        <dbReference type="EMBL" id="VEL39535.1"/>
    </source>
</evidence>
<proteinExistence type="predicted"/>
<comment type="caution">
    <text evidence="1">The sequence shown here is derived from an EMBL/GenBank/DDBJ whole genome shotgun (WGS) entry which is preliminary data.</text>
</comment>
<accession>A0A3S5BBH4</accession>
<dbReference type="OrthoDB" id="430051at2759"/>
<gene>
    <name evidence="1" type="ORF">PXEA_LOCUS32975</name>
</gene>
<dbReference type="Proteomes" id="UP000784294">
    <property type="component" value="Unassembled WGS sequence"/>
</dbReference>
<organism evidence="1 2">
    <name type="scientific">Protopolystoma xenopodis</name>
    <dbReference type="NCBI Taxonomy" id="117903"/>
    <lineage>
        <taxon>Eukaryota</taxon>
        <taxon>Metazoa</taxon>
        <taxon>Spiralia</taxon>
        <taxon>Lophotrochozoa</taxon>
        <taxon>Platyhelminthes</taxon>
        <taxon>Monogenea</taxon>
        <taxon>Polyopisthocotylea</taxon>
        <taxon>Polystomatidea</taxon>
        <taxon>Polystomatidae</taxon>
        <taxon>Protopolystoma</taxon>
    </lineage>
</organism>
<dbReference type="EMBL" id="CAAALY010261581">
    <property type="protein sequence ID" value="VEL39535.1"/>
    <property type="molecule type" value="Genomic_DNA"/>
</dbReference>
<keyword evidence="2" id="KW-1185">Reference proteome</keyword>